<keyword evidence="2" id="KW-0732">Signal</keyword>
<accession>A0A4Q7NBE8</accession>
<dbReference type="RefSeq" id="WP_130358088.1">
    <property type="nucleotide sequence ID" value="NZ_SGXC01000002.1"/>
</dbReference>
<dbReference type="InterPro" id="IPR042100">
    <property type="entry name" value="Bug_dom1"/>
</dbReference>
<dbReference type="InterPro" id="IPR005064">
    <property type="entry name" value="BUG"/>
</dbReference>
<dbReference type="Gene3D" id="3.40.190.150">
    <property type="entry name" value="Bordetella uptake gene, domain 1"/>
    <property type="match status" value="1"/>
</dbReference>
<dbReference type="SUPFAM" id="SSF53850">
    <property type="entry name" value="Periplasmic binding protein-like II"/>
    <property type="match status" value="1"/>
</dbReference>
<evidence type="ECO:0000313" key="4">
    <source>
        <dbReference type="Proteomes" id="UP000292445"/>
    </source>
</evidence>
<keyword evidence="3" id="KW-0675">Receptor</keyword>
<proteinExistence type="inferred from homology"/>
<comment type="similarity">
    <text evidence="1">Belongs to the UPF0065 (bug) family.</text>
</comment>
<reference evidence="3 4" key="1">
    <citation type="submission" date="2019-02" db="EMBL/GenBank/DDBJ databases">
        <title>Genomic Encyclopedia of Type Strains, Phase IV (KMG-IV): sequencing the most valuable type-strain genomes for metagenomic binning, comparative biology and taxonomic classification.</title>
        <authorList>
            <person name="Goeker M."/>
        </authorList>
    </citation>
    <scope>NUCLEOTIDE SEQUENCE [LARGE SCALE GENOMIC DNA]</scope>
    <source>
        <strain evidence="3 4">K24</strain>
    </source>
</reference>
<dbReference type="Gene3D" id="3.40.190.10">
    <property type="entry name" value="Periplasmic binding protein-like II"/>
    <property type="match status" value="1"/>
</dbReference>
<dbReference type="CDD" id="cd13578">
    <property type="entry name" value="PBP2_Bug27"/>
    <property type="match status" value="1"/>
</dbReference>
<dbReference type="AlphaFoldDB" id="A0A4Q7NBE8"/>
<organism evidence="3 4">
    <name type="scientific">Pigmentiphaga kullae</name>
    <dbReference type="NCBI Taxonomy" id="151784"/>
    <lineage>
        <taxon>Bacteria</taxon>
        <taxon>Pseudomonadati</taxon>
        <taxon>Pseudomonadota</taxon>
        <taxon>Betaproteobacteria</taxon>
        <taxon>Burkholderiales</taxon>
        <taxon>Alcaligenaceae</taxon>
        <taxon>Pigmentiphaga</taxon>
    </lineage>
</organism>
<gene>
    <name evidence="3" type="ORF">EV675_2910</name>
</gene>
<dbReference type="PIRSF" id="PIRSF017082">
    <property type="entry name" value="YflP"/>
    <property type="match status" value="1"/>
</dbReference>
<dbReference type="OrthoDB" id="8678477at2"/>
<dbReference type="EMBL" id="SGXC01000002">
    <property type="protein sequence ID" value="RZS80311.1"/>
    <property type="molecule type" value="Genomic_DNA"/>
</dbReference>
<dbReference type="PANTHER" id="PTHR42928:SF5">
    <property type="entry name" value="BLR1237 PROTEIN"/>
    <property type="match status" value="1"/>
</dbReference>
<evidence type="ECO:0000256" key="1">
    <source>
        <dbReference type="ARBA" id="ARBA00006987"/>
    </source>
</evidence>
<feature type="chain" id="PRO_5020912457" evidence="2">
    <location>
        <begin position="34"/>
        <end position="335"/>
    </location>
</feature>
<evidence type="ECO:0000313" key="3">
    <source>
        <dbReference type="EMBL" id="RZS80311.1"/>
    </source>
</evidence>
<comment type="caution">
    <text evidence="3">The sequence shown here is derived from an EMBL/GenBank/DDBJ whole genome shotgun (WGS) entry which is preliminary data.</text>
</comment>
<sequence length="335" mass="34887">MPCLSLRSAPRRRTLFAFAVLSGTLLATGMARGADAPWPTQPVKLVVGFPAGTSPDTVARLIAEPLSQKLGKPVIVENKPGAAGNIGVDLVARATDGHTFGVTAHGPLTTSALLYPNLPYDVARDLQPLSLAAVSPQILVIDPKLPYATLRELVDDARAHHKEISYGSVGVGSGSHLTGELFAQEAGIRMMHVPYQGFPQVTMAVMSGQIQAGFMAPSGAIEQAKAGKVRVLGVTSAQPSPLAPGVPTVAQAAGLPGFAAELWIGAYAPRATPAPVAAMLAKEINAILRSAPVRARLAAQGWDATGGSPAEMAARIETDTRRWGEVIKRLGLKLE</sequence>
<dbReference type="Pfam" id="PF03401">
    <property type="entry name" value="TctC"/>
    <property type="match status" value="1"/>
</dbReference>
<name>A0A4Q7NBE8_9BURK</name>
<dbReference type="Proteomes" id="UP000292445">
    <property type="component" value="Unassembled WGS sequence"/>
</dbReference>
<protein>
    <submittedName>
        <fullName evidence="3">Tripartite-type tricarboxylate transporter receptor subunit TctC</fullName>
    </submittedName>
</protein>
<evidence type="ECO:0000256" key="2">
    <source>
        <dbReference type="SAM" id="SignalP"/>
    </source>
</evidence>
<keyword evidence="4" id="KW-1185">Reference proteome</keyword>
<dbReference type="PANTHER" id="PTHR42928">
    <property type="entry name" value="TRICARBOXYLATE-BINDING PROTEIN"/>
    <property type="match status" value="1"/>
</dbReference>
<feature type="signal peptide" evidence="2">
    <location>
        <begin position="1"/>
        <end position="33"/>
    </location>
</feature>